<dbReference type="PANTHER" id="PTHR38011">
    <property type="entry name" value="DIHYDROFOLATE REDUCTASE FAMILY PROTEIN (AFU_ORTHOLOGUE AFUA_8G06820)"/>
    <property type="match status" value="1"/>
</dbReference>
<dbReference type="SUPFAM" id="SSF53597">
    <property type="entry name" value="Dihydrofolate reductase-like"/>
    <property type="match status" value="1"/>
</dbReference>
<dbReference type="AlphaFoldDB" id="A0A7K0ERC2"/>
<keyword evidence="3" id="KW-1185">Reference proteome</keyword>
<feature type="domain" description="Bacterial bifunctional deaminase-reductase C-terminal" evidence="1">
    <location>
        <begin position="2"/>
        <end position="183"/>
    </location>
</feature>
<protein>
    <submittedName>
        <fullName evidence="2">Dihydrofolate reductase</fullName>
    </submittedName>
</protein>
<dbReference type="PANTHER" id="PTHR38011:SF11">
    <property type="entry name" value="2,5-DIAMINO-6-RIBOSYLAMINO-4(3H)-PYRIMIDINONE 5'-PHOSPHATE REDUCTASE"/>
    <property type="match status" value="1"/>
</dbReference>
<name>A0A7K0ERC2_9BACT</name>
<evidence type="ECO:0000313" key="3">
    <source>
        <dbReference type="Proteomes" id="UP000441754"/>
    </source>
</evidence>
<dbReference type="GO" id="GO:0008703">
    <property type="term" value="F:5-amino-6-(5-phosphoribosylamino)uracil reductase activity"/>
    <property type="evidence" value="ECO:0007669"/>
    <property type="project" value="InterPro"/>
</dbReference>
<comment type="caution">
    <text evidence="2">The sequence shown here is derived from an EMBL/GenBank/DDBJ whole genome shotgun (WGS) entry which is preliminary data.</text>
</comment>
<proteinExistence type="predicted"/>
<reference evidence="2 3" key="1">
    <citation type="journal article" date="2018" name="Antonie Van Leeuwenhoek">
        <title>Larkinella terrae sp. nov., isolated from soil on Jeju Island, South Korea.</title>
        <authorList>
            <person name="Ten L.N."/>
            <person name="Jeon J."/>
            <person name="Park S.J."/>
            <person name="Park S."/>
            <person name="Lee S.Y."/>
            <person name="Kim M.K."/>
            <person name="Jung H.Y."/>
        </authorList>
    </citation>
    <scope>NUCLEOTIDE SEQUENCE [LARGE SCALE GENOMIC DNA]</scope>
    <source>
        <strain evidence="2 3">KCTC 52001</strain>
    </source>
</reference>
<dbReference type="InterPro" id="IPR002734">
    <property type="entry name" value="RibDG_C"/>
</dbReference>
<dbReference type="Gene3D" id="3.40.430.10">
    <property type="entry name" value="Dihydrofolate Reductase, subunit A"/>
    <property type="match status" value="1"/>
</dbReference>
<dbReference type="InterPro" id="IPR024072">
    <property type="entry name" value="DHFR-like_dom_sf"/>
</dbReference>
<organism evidence="2 3">
    <name type="scientific">Larkinella terrae</name>
    <dbReference type="NCBI Taxonomy" id="2025311"/>
    <lineage>
        <taxon>Bacteria</taxon>
        <taxon>Pseudomonadati</taxon>
        <taxon>Bacteroidota</taxon>
        <taxon>Cytophagia</taxon>
        <taxon>Cytophagales</taxon>
        <taxon>Spirosomataceae</taxon>
        <taxon>Larkinella</taxon>
    </lineage>
</organism>
<dbReference type="InterPro" id="IPR050765">
    <property type="entry name" value="Riboflavin_Biosynth_HTPR"/>
</dbReference>
<accession>A0A7K0ERC2</accession>
<gene>
    <name evidence="2" type="ORF">GJJ30_21905</name>
</gene>
<dbReference type="Pfam" id="PF01872">
    <property type="entry name" value="RibD_C"/>
    <property type="match status" value="1"/>
</dbReference>
<evidence type="ECO:0000259" key="1">
    <source>
        <dbReference type="Pfam" id="PF01872"/>
    </source>
</evidence>
<dbReference type="EMBL" id="WJXZ01000013">
    <property type="protein sequence ID" value="MRS63968.1"/>
    <property type="molecule type" value="Genomic_DNA"/>
</dbReference>
<dbReference type="RefSeq" id="WP_154177323.1">
    <property type="nucleotide sequence ID" value="NZ_WJXZ01000013.1"/>
</dbReference>
<sequence>MRKVKLQVQISIDGFVATSTGEQYWMAWNWDDILKQYVSDIANSVDTMLIGRITYQGMANYWPSAATNPEATADELEFASKMNELTKVVFSNTLTTADWYNSRIATEPIEAEIARLKRQPGKDIIIYGGARIVSSLIKSGIIDEYHLFVNPVVLGTGMPIWNRISDRMNLRLINTTASSTGIVILCYQPEKNIS</sequence>
<evidence type="ECO:0000313" key="2">
    <source>
        <dbReference type="EMBL" id="MRS63968.1"/>
    </source>
</evidence>
<dbReference type="OrthoDB" id="195113at2"/>
<dbReference type="Proteomes" id="UP000441754">
    <property type="component" value="Unassembled WGS sequence"/>
</dbReference>
<dbReference type="GO" id="GO:0009231">
    <property type="term" value="P:riboflavin biosynthetic process"/>
    <property type="evidence" value="ECO:0007669"/>
    <property type="project" value="InterPro"/>
</dbReference>